<accession>F5YD12</accession>
<organism evidence="1 2">
    <name type="scientific">Leadbettera azotonutricia (strain ATCC BAA-888 / DSM 13862 / ZAS-9)</name>
    <name type="common">Treponema azotonutricium</name>
    <dbReference type="NCBI Taxonomy" id="545695"/>
    <lineage>
        <taxon>Bacteria</taxon>
        <taxon>Pseudomonadati</taxon>
        <taxon>Spirochaetota</taxon>
        <taxon>Spirochaetia</taxon>
        <taxon>Spirochaetales</taxon>
        <taxon>Breznakiellaceae</taxon>
        <taxon>Leadbettera</taxon>
    </lineage>
</organism>
<reference evidence="2" key="1">
    <citation type="submission" date="2009-12" db="EMBL/GenBank/DDBJ databases">
        <title>Complete sequence of Treponema azotonutricium strain ZAS-9.</title>
        <authorList>
            <person name="Tetu S.G."/>
            <person name="Matson E."/>
            <person name="Ren Q."/>
            <person name="Seshadri R."/>
            <person name="Elbourne L."/>
            <person name="Hassan K.A."/>
            <person name="Durkin A."/>
            <person name="Radune D."/>
            <person name="Mohamoud Y."/>
            <person name="Shay R."/>
            <person name="Jin S."/>
            <person name="Zhang X."/>
            <person name="Lucey K."/>
            <person name="Ballor N.R."/>
            <person name="Ottesen E."/>
            <person name="Rosenthal R."/>
            <person name="Allen A."/>
            <person name="Leadbetter J.R."/>
            <person name="Paulsen I.T."/>
        </authorList>
    </citation>
    <scope>NUCLEOTIDE SEQUENCE [LARGE SCALE GENOMIC DNA]</scope>
    <source>
        <strain evidence="2">ATCC BAA-888 / DSM 13862 / ZAS-9</strain>
    </source>
</reference>
<dbReference type="KEGG" id="taz:TREAZ_2804"/>
<protein>
    <submittedName>
        <fullName evidence="1">Uncharacterized protein</fullName>
    </submittedName>
</protein>
<evidence type="ECO:0000313" key="2">
    <source>
        <dbReference type="Proteomes" id="UP000009222"/>
    </source>
</evidence>
<keyword evidence="2" id="KW-1185">Reference proteome</keyword>
<proteinExistence type="predicted"/>
<evidence type="ECO:0000313" key="1">
    <source>
        <dbReference type="EMBL" id="AEF82610.1"/>
    </source>
</evidence>
<dbReference type="Proteomes" id="UP000009222">
    <property type="component" value="Chromosome"/>
</dbReference>
<name>F5YD12_LEAAZ</name>
<dbReference type="STRING" id="545695.TREAZ_2804"/>
<dbReference type="EMBL" id="CP001841">
    <property type="protein sequence ID" value="AEF82610.1"/>
    <property type="molecule type" value="Genomic_DNA"/>
</dbReference>
<dbReference type="AlphaFoldDB" id="F5YD12"/>
<reference evidence="1 2" key="2">
    <citation type="journal article" date="2011" name="ISME J.">
        <title>RNA-seq reveals cooperative metabolic interactions between two termite-gut spirochete species in co-culture.</title>
        <authorList>
            <person name="Rosenthal A.Z."/>
            <person name="Matson E.G."/>
            <person name="Eldar A."/>
            <person name="Leadbetter J.R."/>
        </authorList>
    </citation>
    <scope>NUCLEOTIDE SEQUENCE [LARGE SCALE GENOMIC DNA]</scope>
    <source>
        <strain evidence="2">ATCC BAA-888 / DSM 13862 / ZAS-9</strain>
    </source>
</reference>
<dbReference type="InParanoid" id="F5YD12"/>
<dbReference type="RefSeq" id="WP_015712733.1">
    <property type="nucleotide sequence ID" value="NC_015577.1"/>
</dbReference>
<gene>
    <name evidence="1" type="ordered locus">TREAZ_2804</name>
</gene>
<sequence>MKMNDDILSQKNKILNIYEDINSLKRDMNKFNYTDVELNSNPNFLDASYRDRKDDKVLLDMLSDMGIEYFDETWQKQDWIAVFIAGTVGIILDTIITQTSILRPLDRRIAGLMKSKKITSFKDFFDNISDSFRDGASAPIDFQDFPMIGLKSIHEQYSFGHDPLRFIEGIIQIISGNYRGIDKFGNIITAQFGKGIPNVMQAIVSYLAHMVSDFCNANSLPYPGTTFLMQFGSQQTRDAIAAAYRSQLYNSRTFVYQNLPGFITNLIIHAWSVYDYYTQTKKINFIIGNNLKYQPMLLAANAMVMTSNLTITSIRLIMHDPHALFRVNFPVMLNTVKHSIKLVINQHKRIKSNGKEIDILYDKTTQNKLPDKTIEEYISSFEEEYQLYSNKEKILCRF</sequence>
<dbReference type="HOGENOM" id="CLU_692496_0_0_12"/>